<reference evidence="1 2" key="1">
    <citation type="submission" date="2014-02" db="EMBL/GenBank/DDBJ databases">
        <title>The small core and large imbalanced accessory genome model reveals a collaborative survival strategy of Sorangium cellulosum strains in nature.</title>
        <authorList>
            <person name="Han K."/>
            <person name="Peng R."/>
            <person name="Blom J."/>
            <person name="Li Y.-Z."/>
        </authorList>
    </citation>
    <scope>NUCLEOTIDE SEQUENCE [LARGE SCALE GENOMIC DNA]</scope>
    <source>
        <strain evidence="1 2">So0011-07</strain>
    </source>
</reference>
<accession>A0A150QT23</accession>
<protein>
    <recommendedName>
        <fullName evidence="3">DUF2267 domain-containing protein</fullName>
    </recommendedName>
</protein>
<dbReference type="EMBL" id="JEMB01003541">
    <property type="protein sequence ID" value="KYF71177.1"/>
    <property type="molecule type" value="Genomic_DNA"/>
</dbReference>
<dbReference type="AlphaFoldDB" id="A0A150QT23"/>
<dbReference type="InterPro" id="IPR018727">
    <property type="entry name" value="DUF2267"/>
</dbReference>
<organism evidence="1 2">
    <name type="scientific">Sorangium cellulosum</name>
    <name type="common">Polyangium cellulosum</name>
    <dbReference type="NCBI Taxonomy" id="56"/>
    <lineage>
        <taxon>Bacteria</taxon>
        <taxon>Pseudomonadati</taxon>
        <taxon>Myxococcota</taxon>
        <taxon>Polyangia</taxon>
        <taxon>Polyangiales</taxon>
        <taxon>Polyangiaceae</taxon>
        <taxon>Sorangium</taxon>
    </lineage>
</organism>
<proteinExistence type="predicted"/>
<evidence type="ECO:0000313" key="1">
    <source>
        <dbReference type="EMBL" id="KYF71177.1"/>
    </source>
</evidence>
<dbReference type="Pfam" id="PF10025">
    <property type="entry name" value="DUF2267"/>
    <property type="match status" value="1"/>
</dbReference>
<dbReference type="Gene3D" id="1.10.490.110">
    <property type="entry name" value="Uncharacterized conserved protein DUF2267"/>
    <property type="match status" value="1"/>
</dbReference>
<dbReference type="InterPro" id="IPR038282">
    <property type="entry name" value="DUF2267_sf"/>
</dbReference>
<comment type="caution">
    <text evidence="1">The sequence shown here is derived from an EMBL/GenBank/DDBJ whole genome shotgun (WGS) entry which is preliminary data.</text>
</comment>
<sequence length="147" mass="16476">MADAKPEAKPIERDEILRAIERVVPPGLDPKDAFAAVMCSLERRLTRGEAIYVLAELPASVRRFIRTCAMHREEHAPKGDTRAFLEQVAAHLHRSAEEVEPIAREVLAVVQSRLSARAISHISRQLPADLQDFLAEARDQGTPPERR</sequence>
<dbReference type="Proteomes" id="UP000075635">
    <property type="component" value="Unassembled WGS sequence"/>
</dbReference>
<gene>
    <name evidence="1" type="ORF">BE17_22895</name>
</gene>
<evidence type="ECO:0000313" key="2">
    <source>
        <dbReference type="Proteomes" id="UP000075635"/>
    </source>
</evidence>
<evidence type="ECO:0008006" key="3">
    <source>
        <dbReference type="Google" id="ProtNLM"/>
    </source>
</evidence>
<name>A0A150QT23_SORCE</name>